<evidence type="ECO:0000313" key="3">
    <source>
        <dbReference type="Proteomes" id="UP000326198"/>
    </source>
</evidence>
<dbReference type="AlphaFoldDB" id="A0A5N7BMM3"/>
<dbReference type="EMBL" id="ML736157">
    <property type="protein sequence ID" value="KAE8383071.1"/>
    <property type="molecule type" value="Genomic_DNA"/>
</dbReference>
<evidence type="ECO:0000256" key="1">
    <source>
        <dbReference type="SAM" id="MobiDB-lite"/>
    </source>
</evidence>
<dbReference type="Proteomes" id="UP000326198">
    <property type="component" value="Unassembled WGS sequence"/>
</dbReference>
<name>A0A5N7BMM3_9EURO</name>
<dbReference type="SUPFAM" id="SSF52540">
    <property type="entry name" value="P-loop containing nucleoside triphosphate hydrolases"/>
    <property type="match status" value="1"/>
</dbReference>
<accession>A0A5N7BMM3</accession>
<dbReference type="OrthoDB" id="5305673at2759"/>
<evidence type="ECO:0000313" key="2">
    <source>
        <dbReference type="EMBL" id="KAE8383071.1"/>
    </source>
</evidence>
<evidence type="ECO:0008006" key="4">
    <source>
        <dbReference type="Google" id="ProtNLM"/>
    </source>
</evidence>
<sequence length="829" mass="92473">MTTDVFVAGKDYNDRVRYLHYAEGRNKVTTVDIPSGAGLVSDLLEQLDACSGTLCADSTKSIAANFIKYDKAVAVKMALEVDEYAEQRYRIKSRLRLESNALVTKPGQIKSTTEKESEKSDTADKEAQPSIITGKKIKQGSLLALVSHHDTETVEVDPWYRIFRRAGDSITPSEDVLSKLYEYPIPTSETMCTAAGWQPIAVVIDAEYLRSQDVQISRHLSWAQTTEDLIRNFVLAETTNEKLQALKQTTHLIVRFDCDGVIHVDRTSENDTLATLYVQQSENSEGDYIQSTPGRTPAIAAGFLAGLLKKLTESNVGYEEAIQRGLLTSQRAASATIQLTKGISHGCYLLSSAEGLKAEAKGIPVPFSQIEKESVYRWSILQTVLESKDQQLRTETKKLADEIVIKGSNKALANIPTARFGKLLTADRQEKESFRAIANLVTEYLRSLQAKPISIGVFGAPGSGKSFGIKEVVKTVADRSRNGGKCISKPLTFNLSQFRDYHDLVVAFHTIRDHGLSNQIPLVLFDEFDSSFEKTNLGWLQYLLAPMQDGTFLENGHERPIGPAIFVFIGGTHHTFEGFTADLHTQAAKDAKKPDFVSRLRGFVNIQGSHQSPRDTDYMYLIRRAIHLRAMLQMRFDYKEDAEINLDQGVLNALLTVPQFHHGARSLESIIAMSQLNGQRVLRRSALPSETQLGLHVDYKTFVDCFEPNNYRAIARVKIAEKILPSNSQANVTNDLRQRIAGQILDMIYNNGAYLVPDPPDSPGLTPDEDEEPTELVLRLAKYRYYAVNAHDSMVWDNAGENKQEHINAIKELLTLLRGCGFKVSERTC</sequence>
<feature type="region of interest" description="Disordered" evidence="1">
    <location>
        <begin position="106"/>
        <end position="130"/>
    </location>
</feature>
<protein>
    <recommendedName>
        <fullName evidence="4">ATPase AAA-type core domain-containing protein</fullName>
    </recommendedName>
</protein>
<reference evidence="2 3" key="1">
    <citation type="submission" date="2019-04" db="EMBL/GenBank/DDBJ databases">
        <title>Friends and foes A comparative genomics studyof 23 Aspergillus species from section Flavi.</title>
        <authorList>
            <consortium name="DOE Joint Genome Institute"/>
            <person name="Kjaerbolling I."/>
            <person name="Vesth T."/>
            <person name="Frisvad J.C."/>
            <person name="Nybo J.L."/>
            <person name="Theobald S."/>
            <person name="Kildgaard S."/>
            <person name="Isbrandt T."/>
            <person name="Kuo A."/>
            <person name="Sato A."/>
            <person name="Lyhne E.K."/>
            <person name="Kogle M.E."/>
            <person name="Wiebenga A."/>
            <person name="Kun R.S."/>
            <person name="Lubbers R.J."/>
            <person name="Makela M.R."/>
            <person name="Barry K."/>
            <person name="Chovatia M."/>
            <person name="Clum A."/>
            <person name="Daum C."/>
            <person name="Haridas S."/>
            <person name="He G."/>
            <person name="LaButti K."/>
            <person name="Lipzen A."/>
            <person name="Mondo S."/>
            <person name="Riley R."/>
            <person name="Salamov A."/>
            <person name="Simmons B.A."/>
            <person name="Magnuson J.K."/>
            <person name="Henrissat B."/>
            <person name="Mortensen U.H."/>
            <person name="Larsen T.O."/>
            <person name="Devries R.P."/>
            <person name="Grigoriev I.V."/>
            <person name="Machida M."/>
            <person name="Baker S.E."/>
            <person name="Andersen M.R."/>
        </authorList>
    </citation>
    <scope>NUCLEOTIDE SEQUENCE [LARGE SCALE GENOMIC DNA]</scope>
    <source>
        <strain evidence="2 3">IBT 29228</strain>
    </source>
</reference>
<proteinExistence type="predicted"/>
<dbReference type="InterPro" id="IPR027417">
    <property type="entry name" value="P-loop_NTPase"/>
</dbReference>
<gene>
    <name evidence="2" type="ORF">BDV26DRAFT_287858</name>
</gene>
<organism evidence="2 3">
    <name type="scientific">Aspergillus bertholletiae</name>
    <dbReference type="NCBI Taxonomy" id="1226010"/>
    <lineage>
        <taxon>Eukaryota</taxon>
        <taxon>Fungi</taxon>
        <taxon>Dikarya</taxon>
        <taxon>Ascomycota</taxon>
        <taxon>Pezizomycotina</taxon>
        <taxon>Eurotiomycetes</taxon>
        <taxon>Eurotiomycetidae</taxon>
        <taxon>Eurotiales</taxon>
        <taxon>Aspergillaceae</taxon>
        <taxon>Aspergillus</taxon>
        <taxon>Aspergillus subgen. Circumdati</taxon>
    </lineage>
</organism>
<feature type="compositionally biased region" description="Basic and acidic residues" evidence="1">
    <location>
        <begin position="112"/>
        <end position="127"/>
    </location>
</feature>
<keyword evidence="3" id="KW-1185">Reference proteome</keyword>